<dbReference type="Gene3D" id="3.30.460.20">
    <property type="entry name" value="CorA soluble domain-like"/>
    <property type="match status" value="1"/>
</dbReference>
<dbReference type="InterPro" id="IPR045861">
    <property type="entry name" value="CorA_cytoplasmic_dom"/>
</dbReference>
<organism evidence="7 8">
    <name type="scientific">Paramagnetospirillum marisnigri</name>
    <dbReference type="NCBI Taxonomy" id="1285242"/>
    <lineage>
        <taxon>Bacteria</taxon>
        <taxon>Pseudomonadati</taxon>
        <taxon>Pseudomonadota</taxon>
        <taxon>Alphaproteobacteria</taxon>
        <taxon>Rhodospirillales</taxon>
        <taxon>Magnetospirillaceae</taxon>
        <taxon>Paramagnetospirillum</taxon>
    </lineage>
</organism>
<accession>A0A178M6J2</accession>
<dbReference type="GO" id="GO:0016020">
    <property type="term" value="C:membrane"/>
    <property type="evidence" value="ECO:0007669"/>
    <property type="project" value="UniProtKB-SubCell"/>
</dbReference>
<reference evidence="7 8" key="1">
    <citation type="submission" date="2016-04" db="EMBL/GenBank/DDBJ databases">
        <title>Draft genome sequence of freshwater magnetotactic bacteria Magnetospirillum marisnigri SP-1 and Magnetospirillum moscoviense BB-1.</title>
        <authorList>
            <person name="Koziaeva V."/>
            <person name="Dziuba M.V."/>
            <person name="Ivanov T.M."/>
            <person name="Kuznetsov B."/>
            <person name="Grouzdev D.S."/>
        </authorList>
    </citation>
    <scope>NUCLEOTIDE SEQUENCE [LARGE SCALE GENOMIC DNA]</scope>
    <source>
        <strain evidence="7 8">SP-1</strain>
    </source>
</reference>
<dbReference type="RefSeq" id="WP_068495998.1">
    <property type="nucleotide sequence ID" value="NZ_LWQT01000131.1"/>
</dbReference>
<dbReference type="InterPro" id="IPR050829">
    <property type="entry name" value="CorA_MIT"/>
</dbReference>
<evidence type="ECO:0000256" key="1">
    <source>
        <dbReference type="ARBA" id="ARBA00004141"/>
    </source>
</evidence>
<evidence type="ECO:0000256" key="5">
    <source>
        <dbReference type="ARBA" id="ARBA00023136"/>
    </source>
</evidence>
<dbReference type="AlphaFoldDB" id="A0A178M6J2"/>
<dbReference type="GO" id="GO:0015099">
    <property type="term" value="F:nickel cation transmembrane transporter activity"/>
    <property type="evidence" value="ECO:0007669"/>
    <property type="project" value="TreeGrafter"/>
</dbReference>
<dbReference type="PANTHER" id="PTHR47685">
    <property type="entry name" value="MAGNESIUM TRANSPORT PROTEIN CORA"/>
    <property type="match status" value="1"/>
</dbReference>
<dbReference type="OrthoDB" id="9803416at2"/>
<comment type="subcellular location">
    <subcellularLocation>
        <location evidence="1">Membrane</location>
        <topology evidence="1">Multi-pass membrane protein</topology>
    </subcellularLocation>
</comment>
<comment type="similarity">
    <text evidence="2">Belongs to the CorA metal ion transporter (MIT) (TC 1.A.35) family.</text>
</comment>
<dbReference type="Pfam" id="PF01544">
    <property type="entry name" value="CorA"/>
    <property type="match status" value="1"/>
</dbReference>
<keyword evidence="3 6" id="KW-0812">Transmembrane</keyword>
<keyword evidence="4 6" id="KW-1133">Transmembrane helix</keyword>
<dbReference type="Gene3D" id="1.20.58.340">
    <property type="entry name" value="Magnesium transport protein CorA, transmembrane region"/>
    <property type="match status" value="1"/>
</dbReference>
<dbReference type="CDD" id="cd12835">
    <property type="entry name" value="EcCorA-like_1"/>
    <property type="match status" value="1"/>
</dbReference>
<dbReference type="GO" id="GO:0015087">
    <property type="term" value="F:cobalt ion transmembrane transporter activity"/>
    <property type="evidence" value="ECO:0007669"/>
    <property type="project" value="TreeGrafter"/>
</dbReference>
<dbReference type="STRING" id="1285242.A6A04_09910"/>
<evidence type="ECO:0000313" key="8">
    <source>
        <dbReference type="Proteomes" id="UP000078428"/>
    </source>
</evidence>
<dbReference type="InterPro" id="IPR002523">
    <property type="entry name" value="MgTranspt_CorA/ZnTranspt_ZntB"/>
</dbReference>
<dbReference type="PANTHER" id="PTHR47685:SF1">
    <property type="entry name" value="MAGNESIUM TRANSPORT PROTEIN CORA"/>
    <property type="match status" value="1"/>
</dbReference>
<gene>
    <name evidence="7" type="ORF">A6A04_09910</name>
</gene>
<dbReference type="InterPro" id="IPR045863">
    <property type="entry name" value="CorA_TM1_TM2"/>
</dbReference>
<dbReference type="SUPFAM" id="SSF158791">
    <property type="entry name" value="MgtE N-terminal domain-like"/>
    <property type="match status" value="1"/>
</dbReference>
<comment type="caution">
    <text evidence="7">The sequence shown here is derived from an EMBL/GenBank/DDBJ whole genome shotgun (WGS) entry which is preliminary data.</text>
</comment>
<dbReference type="SUPFAM" id="SSF143865">
    <property type="entry name" value="CorA soluble domain-like"/>
    <property type="match status" value="1"/>
</dbReference>
<name>A0A178M6J2_9PROT</name>
<proteinExistence type="inferred from homology"/>
<evidence type="ECO:0000313" key="7">
    <source>
        <dbReference type="EMBL" id="OAN43004.1"/>
    </source>
</evidence>
<keyword evidence="5 6" id="KW-0472">Membrane</keyword>
<feature type="transmembrane region" description="Helical" evidence="6">
    <location>
        <begin position="399"/>
        <end position="420"/>
    </location>
</feature>
<dbReference type="GO" id="GO:0015095">
    <property type="term" value="F:magnesium ion transmembrane transporter activity"/>
    <property type="evidence" value="ECO:0007669"/>
    <property type="project" value="TreeGrafter"/>
</dbReference>
<protein>
    <submittedName>
        <fullName evidence="7">Magnesium transporter</fullName>
    </submittedName>
</protein>
<dbReference type="Proteomes" id="UP000078428">
    <property type="component" value="Unassembled WGS sequence"/>
</dbReference>
<dbReference type="EMBL" id="LWQT01000131">
    <property type="protein sequence ID" value="OAN43004.1"/>
    <property type="molecule type" value="Genomic_DNA"/>
</dbReference>
<evidence type="ECO:0000256" key="2">
    <source>
        <dbReference type="ARBA" id="ARBA00009765"/>
    </source>
</evidence>
<sequence length="439" mass="49768">MSLQTVLELLGKQKIVEAMVRSQASRQHELVEGITHKQHIAELHSVLARQSATEIGRILEAVPVEDAQRLWPLLPPDRINDVLWEISSVLGGQLAGARVPEFRQGQVAAYVVVDGRIRILDLESRADFDGLQPLWIDILDATRSERGWIARHYGLELPNPEELTDLEVSARFYEEESDEVHLHSNFLLAREDKARSVPVAFIIHDKILFTVRNEELPVFRLQRLRARNQPSKAFDCKDMLLDLYGADVEYSADQLEDTYSTLRRVGQEVLGESLSDTDASRILSDIAEEEDLNGLIRGNMLDTQRAVSFLIRGRFLSPSQTEDAKEILRDIDSLNSHTTFLFEKINFLMDATIGFINVNQNRRVTQLTVVSVVFMPLNVLAGVGGMSEFSMMTQGIPWPISYSAFTISLLLVGWATYLILKNFEKRRIKGRVVDNSVRK</sequence>
<evidence type="ECO:0000256" key="3">
    <source>
        <dbReference type="ARBA" id="ARBA00022692"/>
    </source>
</evidence>
<evidence type="ECO:0000256" key="4">
    <source>
        <dbReference type="ARBA" id="ARBA00022989"/>
    </source>
</evidence>
<evidence type="ECO:0000256" key="6">
    <source>
        <dbReference type="SAM" id="Phobius"/>
    </source>
</evidence>
<dbReference type="SUPFAM" id="SSF144083">
    <property type="entry name" value="Magnesium transport protein CorA, transmembrane region"/>
    <property type="match status" value="1"/>
</dbReference>
<keyword evidence="8" id="KW-1185">Reference proteome</keyword>